<organism evidence="1 2">
    <name type="scientific">Babesia gibsoni</name>
    <dbReference type="NCBI Taxonomy" id="33632"/>
    <lineage>
        <taxon>Eukaryota</taxon>
        <taxon>Sar</taxon>
        <taxon>Alveolata</taxon>
        <taxon>Apicomplexa</taxon>
        <taxon>Aconoidasida</taxon>
        <taxon>Piroplasmida</taxon>
        <taxon>Babesiidae</taxon>
        <taxon>Babesia</taxon>
    </lineage>
</organism>
<name>A0AAD8PDZ2_BABGI</name>
<dbReference type="AlphaFoldDB" id="A0AAD8PDZ2"/>
<comment type="caution">
    <text evidence="1">The sequence shown here is derived from an EMBL/GenBank/DDBJ whole genome shotgun (WGS) entry which is preliminary data.</text>
</comment>
<dbReference type="Proteomes" id="UP001230268">
    <property type="component" value="Unassembled WGS sequence"/>
</dbReference>
<evidence type="ECO:0000313" key="2">
    <source>
        <dbReference type="Proteomes" id="UP001230268"/>
    </source>
</evidence>
<evidence type="ECO:0000313" key="1">
    <source>
        <dbReference type="EMBL" id="KAK1442906.1"/>
    </source>
</evidence>
<reference evidence="1" key="1">
    <citation type="submission" date="2023-08" db="EMBL/GenBank/DDBJ databases">
        <title>Draft sequence of the Babesia gibsoni genome.</title>
        <authorList>
            <person name="Yamagishi J.Y."/>
            <person name="Xuan X.X."/>
        </authorList>
    </citation>
    <scope>NUCLEOTIDE SEQUENCE</scope>
    <source>
        <strain evidence="1">Azabu</strain>
    </source>
</reference>
<sequence length="670" mass="76247">MKRIRTPCLQLYFLAKKEKYDPISWKELLVGAFRKVGSKSTVKEICLFFYALSKASKQNAIKSLTFACKNKDEGSKTVNLNVKDVTEAYVDRLLSLINYMNSSQLAMVSRSLGAIDRLDTHICGTIINRIKCSNINFSSRSMSSLVLTLARSGLVDRDMLGTLIMDRMDVLRQANKLDTLDLCKAMAVADIRGDALLKLINDKLDEYCDTLSPKELLEALNWLYRMESKELKLLQKVQNLIRVHIEKYDLKDLCTISKAVVKLIPEGSRDLLVVMINPIISKMISTDNVGDTKEHVLQYYLAVSFANCEVPLKPLISIVETLDGPSDWGLFFKVLQRYHCNMGLPSTKYKEEISSLGNIRVNNDLSEAHVCLKTGLDKFVDWLEQHPEGIRIVPQVTKTLMNSSGCSKEFMEKLLKIVLNVINCPNDVLVDIMYNIHTLPGFDFLRIMEKISDLGEEHNVENCIKILSIQFYLNMSITQSYKFRVSTWIDGDTNEKINQKENWQLPDMNHMKVQQLKEADSRLIRQNYVEDEVLCYFLASIVLFGKAGDRCDSYEILKNSMHDSKARLWEHKEIILSLVRKLKSDCIWVQRVLTCISLLEASILEEILNSCTPPIEVVKNIYALHESGDVSVSGVEMKKIIIQSQKLSSTAHTLKMAVIDGMRCGSESYP</sequence>
<dbReference type="EMBL" id="JAVEPI010000003">
    <property type="protein sequence ID" value="KAK1442906.1"/>
    <property type="molecule type" value="Genomic_DNA"/>
</dbReference>
<protein>
    <submittedName>
        <fullName evidence="1">Uncharacterized protein</fullName>
    </submittedName>
</protein>
<accession>A0AAD8PDZ2</accession>
<gene>
    <name evidence="1" type="ORF">BgAZ_304240</name>
</gene>
<keyword evidence="2" id="KW-1185">Reference proteome</keyword>
<proteinExistence type="predicted"/>